<accession>A0AAE4SBU2</accession>
<keyword evidence="1" id="KW-0812">Transmembrane</keyword>
<keyword evidence="1" id="KW-1133">Transmembrane helix</keyword>
<feature type="domain" description="Thoeris protein ThsB TIR-like" evidence="2">
    <location>
        <begin position="6"/>
        <end position="100"/>
    </location>
</feature>
<evidence type="ECO:0000313" key="3">
    <source>
        <dbReference type="EMBL" id="MDV0443359.1"/>
    </source>
</evidence>
<dbReference type="EMBL" id="JAWDKB010000003">
    <property type="protein sequence ID" value="MDV0443359.1"/>
    <property type="molecule type" value="Genomic_DNA"/>
</dbReference>
<keyword evidence="4" id="KW-1185">Reference proteome</keyword>
<gene>
    <name evidence="3" type="ORF">McpCs1_07310</name>
</gene>
<dbReference type="Pfam" id="PF08937">
    <property type="entry name" value="ThsB_TIR"/>
    <property type="match status" value="1"/>
</dbReference>
<organism evidence="3 4">
    <name type="scientific">Methanorbis rubei</name>
    <dbReference type="NCBI Taxonomy" id="3028300"/>
    <lineage>
        <taxon>Archaea</taxon>
        <taxon>Methanobacteriati</taxon>
        <taxon>Methanobacteriota</taxon>
        <taxon>Stenosarchaea group</taxon>
        <taxon>Methanomicrobia</taxon>
        <taxon>Methanomicrobiales</taxon>
        <taxon>Methanocorpusculaceae</taxon>
        <taxon>Methanorbis</taxon>
    </lineage>
</organism>
<dbReference type="SUPFAM" id="SSF52206">
    <property type="entry name" value="Hypothetical protein MTH538"/>
    <property type="match status" value="1"/>
</dbReference>
<dbReference type="Gene3D" id="3.40.50.11200">
    <property type="match status" value="1"/>
</dbReference>
<dbReference type="RefSeq" id="WP_338095886.1">
    <property type="nucleotide sequence ID" value="NZ_JAWDKB010000003.1"/>
</dbReference>
<proteinExistence type="predicted"/>
<feature type="transmembrane region" description="Helical" evidence="1">
    <location>
        <begin position="182"/>
        <end position="203"/>
    </location>
</feature>
<dbReference type="AlphaFoldDB" id="A0AAE4SBU2"/>
<evidence type="ECO:0000256" key="1">
    <source>
        <dbReference type="SAM" id="Phobius"/>
    </source>
</evidence>
<reference evidence="3 4" key="1">
    <citation type="submission" date="2023-06" db="EMBL/GenBank/DDBJ databases">
        <title>Genome sequence of Methancorpusculaceae sp. Cs1.</title>
        <authorList>
            <person name="Protasov E."/>
            <person name="Platt K."/>
            <person name="Poehlein A."/>
            <person name="Daniel R."/>
            <person name="Brune A."/>
        </authorList>
    </citation>
    <scope>NUCLEOTIDE SEQUENCE [LARGE SCALE GENOMIC DNA]</scope>
    <source>
        <strain evidence="3 4">Cs1</strain>
    </source>
</reference>
<keyword evidence="1" id="KW-0472">Membrane</keyword>
<dbReference type="InterPro" id="IPR015032">
    <property type="entry name" value="ThsB__TIR-like_domain"/>
</dbReference>
<comment type="caution">
    <text evidence="3">The sequence shown here is derived from an EMBL/GenBank/DDBJ whole genome shotgun (WGS) entry which is preliminary data.</text>
</comment>
<name>A0AAE4SBU2_9EURY</name>
<dbReference type="Proteomes" id="UP001283212">
    <property type="component" value="Unassembled WGS sequence"/>
</dbReference>
<evidence type="ECO:0000313" key="4">
    <source>
        <dbReference type="Proteomes" id="UP001283212"/>
    </source>
</evidence>
<sequence>MKRQVFYSFHYANDSWRVQQIRHIGVFDGSPLLSANKWEEIKRTGESNVKKWINDNLRMRSCTIVLIGEETSNRKWVKYEIEQSWRMGKGVVGLYIHNLKDSNGKGSNKGKNPFRGIIIDGVDLEAVVPVYDPPDTIYSSAYLNIQNNIEGLVENGISIRNAYESQKSLVASKPVTCDNSNIVTALATASVVILAGLAVYAYLNKRHDGATAYHCPFCGTLVPAKNSRCPVCHSYLKYR</sequence>
<protein>
    <recommendedName>
        <fullName evidence="2">Thoeris protein ThsB TIR-like domain-containing protein</fullName>
    </recommendedName>
</protein>
<dbReference type="InterPro" id="IPR036490">
    <property type="entry name" value="ThsB_TIR-like_sf"/>
</dbReference>
<evidence type="ECO:0000259" key="2">
    <source>
        <dbReference type="Pfam" id="PF08937"/>
    </source>
</evidence>